<dbReference type="AlphaFoldDB" id="A0A2M7AP98"/>
<name>A0A2M7AP98_UNCKA</name>
<comment type="caution">
    <text evidence="2">The sequence shown here is derived from an EMBL/GenBank/DDBJ whole genome shotgun (WGS) entry which is preliminary data.</text>
</comment>
<gene>
    <name evidence="2" type="ORF">COS81_00950</name>
</gene>
<dbReference type="Proteomes" id="UP000229916">
    <property type="component" value="Unassembled WGS sequence"/>
</dbReference>
<dbReference type="EMBL" id="PEWD01000019">
    <property type="protein sequence ID" value="PIU69206.1"/>
    <property type="molecule type" value="Genomic_DNA"/>
</dbReference>
<protein>
    <submittedName>
        <fullName evidence="2">Uncharacterized protein</fullName>
    </submittedName>
</protein>
<evidence type="ECO:0000313" key="2">
    <source>
        <dbReference type="EMBL" id="PIU69206.1"/>
    </source>
</evidence>
<evidence type="ECO:0000313" key="3">
    <source>
        <dbReference type="Proteomes" id="UP000229916"/>
    </source>
</evidence>
<feature type="region of interest" description="Disordered" evidence="1">
    <location>
        <begin position="1"/>
        <end position="82"/>
    </location>
</feature>
<feature type="compositionally biased region" description="Basic and acidic residues" evidence="1">
    <location>
        <begin position="51"/>
        <end position="62"/>
    </location>
</feature>
<proteinExistence type="predicted"/>
<sequence length="823" mass="90865">MQPARSESYKPPEPARRKPGMPSVSKPTAARTGITSAETSAAAAQQALAEAPREVNRTEVTDPHAQIRIITRGDSGKGPLVDRGRDEPVIIPGKGLKDLPPGTPVVIYRVDRPEGKHFWVAEGEPIEGRVVVVGYRDRSRESKAALAQKTGYVSGLSIDPDWVETETEIDKTWWADGIFGGGTQTYSLIKPDREAEVREQFSWGLFKDIAIKGLGFDRLVREAPADMTDEEILSKWVPEESQLQVFFAPTAPDRKIAGHMLDQEKGTVAEITRRHLAPIVVWLRRIARGEITGYEKAPSIEEWLAQHREAFTQQNGPSQVNREAVISYLLASRSEFPDPNDGLETMGEMEAVAAARAWSHGKEAAAVVEGANKERKQYPTIFSEKLTLSAAAKRHLELGRPPALEDLVDRKKIEELYPPEVELPGVGKVTVQYSRKGEGGQVGTIHLSPAQTLAAESDPEIPGRECLFVYSDEVSSNFVPPQSLVEQKRRTAKYLSREVFREKKGGLPFIQEGWWENKPGNELPAWPPGRVVGEVKGVGEVLAYPYIYRATANGITAVGWTQSEKEVDVARKKFEQAREVWEARRGEAEAICGQCGGKMVKVEGEWAGSKKTSFKCGSCEKAPEYPFISDRYNSRRGGRVVEVYFANTQATSFGESFDLSENGPMTGPVHGVGQRPATLDEIDRLEIAAAKFGLANDELVSQSIVAGRKKMADLLESLVSDNPVGKIQHDVFRDLLAQLPDFIALLPVMTSAGSVICDPQVLAKALTDGRENLFPELEYGYFDTHSVRNVVLSPRLGAIMGRYYRNEQEGNATYLARFTGDPR</sequence>
<accession>A0A2M7AP98</accession>
<reference evidence="3" key="1">
    <citation type="submission" date="2017-09" db="EMBL/GenBank/DDBJ databases">
        <title>Depth-based differentiation of microbial function through sediment-hosted aquifers and enrichment of novel symbionts in the deep terrestrial subsurface.</title>
        <authorList>
            <person name="Probst A.J."/>
            <person name="Ladd B."/>
            <person name="Jarett J.K."/>
            <person name="Geller-Mcgrath D.E."/>
            <person name="Sieber C.M.K."/>
            <person name="Emerson J.B."/>
            <person name="Anantharaman K."/>
            <person name="Thomas B.C."/>
            <person name="Malmstrom R."/>
            <person name="Stieglmeier M."/>
            <person name="Klingl A."/>
            <person name="Woyke T."/>
            <person name="Ryan C.M."/>
            <person name="Banfield J.F."/>
        </authorList>
    </citation>
    <scope>NUCLEOTIDE SEQUENCE [LARGE SCALE GENOMIC DNA]</scope>
</reference>
<feature type="compositionally biased region" description="Basic and acidic residues" evidence="1">
    <location>
        <begin position="7"/>
        <end position="16"/>
    </location>
</feature>
<evidence type="ECO:0000256" key="1">
    <source>
        <dbReference type="SAM" id="MobiDB-lite"/>
    </source>
</evidence>
<feature type="compositionally biased region" description="Low complexity" evidence="1">
    <location>
        <begin position="35"/>
        <end position="50"/>
    </location>
</feature>
<organism evidence="2 3">
    <name type="scientific">candidate division WWE3 bacterium CG06_land_8_20_14_3_00_42_16</name>
    <dbReference type="NCBI Taxonomy" id="1975083"/>
    <lineage>
        <taxon>Bacteria</taxon>
        <taxon>Katanobacteria</taxon>
    </lineage>
</organism>